<keyword evidence="3" id="KW-0813">Transport</keyword>
<dbReference type="PANTHER" id="PTHR34979:SF1">
    <property type="entry name" value="INNER MEMBRANE PROTEIN YGAZ"/>
    <property type="match status" value="1"/>
</dbReference>
<keyword evidence="6 8" id="KW-1133">Transmembrane helix</keyword>
<comment type="subcellular location">
    <subcellularLocation>
        <location evidence="1">Cell membrane</location>
        <topology evidence="1">Multi-pass membrane protein</topology>
    </subcellularLocation>
</comment>
<dbReference type="Proteomes" id="UP000218505">
    <property type="component" value="Chromosome"/>
</dbReference>
<evidence type="ECO:0000313" key="9">
    <source>
        <dbReference type="EMBL" id="ATE53952.1"/>
    </source>
</evidence>
<feature type="transmembrane region" description="Helical" evidence="8">
    <location>
        <begin position="115"/>
        <end position="137"/>
    </location>
</feature>
<keyword evidence="7 8" id="KW-0472">Membrane</keyword>
<dbReference type="GO" id="GO:0005886">
    <property type="term" value="C:plasma membrane"/>
    <property type="evidence" value="ECO:0007669"/>
    <property type="project" value="UniProtKB-SubCell"/>
</dbReference>
<accession>A0A290Z4P7</accession>
<feature type="transmembrane region" description="Helical" evidence="8">
    <location>
        <begin position="143"/>
        <end position="162"/>
    </location>
</feature>
<organism evidence="9 10">
    <name type="scientific">Actinosynnema pretiosum</name>
    <dbReference type="NCBI Taxonomy" id="42197"/>
    <lineage>
        <taxon>Bacteria</taxon>
        <taxon>Bacillati</taxon>
        <taxon>Actinomycetota</taxon>
        <taxon>Actinomycetes</taxon>
        <taxon>Pseudonocardiales</taxon>
        <taxon>Pseudonocardiaceae</taxon>
        <taxon>Actinosynnema</taxon>
    </lineage>
</organism>
<comment type="similarity">
    <text evidence="2">Belongs to the AzlC family.</text>
</comment>
<evidence type="ECO:0000256" key="8">
    <source>
        <dbReference type="SAM" id="Phobius"/>
    </source>
</evidence>
<keyword evidence="5 8" id="KW-0812">Transmembrane</keyword>
<evidence type="ECO:0000256" key="7">
    <source>
        <dbReference type="ARBA" id="ARBA00023136"/>
    </source>
</evidence>
<dbReference type="Pfam" id="PF03591">
    <property type="entry name" value="AzlC"/>
    <property type="match status" value="1"/>
</dbReference>
<keyword evidence="4" id="KW-1003">Cell membrane</keyword>
<dbReference type="PANTHER" id="PTHR34979">
    <property type="entry name" value="INNER MEMBRANE PROTEIN YGAZ"/>
    <property type="match status" value="1"/>
</dbReference>
<dbReference type="EMBL" id="CP023445">
    <property type="protein sequence ID" value="ATE53952.1"/>
    <property type="molecule type" value="Genomic_DNA"/>
</dbReference>
<dbReference type="GO" id="GO:1903785">
    <property type="term" value="P:L-valine transmembrane transport"/>
    <property type="evidence" value="ECO:0007669"/>
    <property type="project" value="TreeGrafter"/>
</dbReference>
<evidence type="ECO:0000256" key="5">
    <source>
        <dbReference type="ARBA" id="ARBA00022692"/>
    </source>
</evidence>
<feature type="transmembrane region" description="Helical" evidence="8">
    <location>
        <begin position="169"/>
        <end position="186"/>
    </location>
</feature>
<dbReference type="KEGG" id="apre:CNX65_12130"/>
<evidence type="ECO:0000256" key="6">
    <source>
        <dbReference type="ARBA" id="ARBA00022989"/>
    </source>
</evidence>
<evidence type="ECO:0000256" key="1">
    <source>
        <dbReference type="ARBA" id="ARBA00004651"/>
    </source>
</evidence>
<feature type="transmembrane region" description="Helical" evidence="8">
    <location>
        <begin position="43"/>
        <end position="65"/>
    </location>
</feature>
<protein>
    <submittedName>
        <fullName evidence="9">Branched-chain amino acid ABC transporter permease</fullName>
    </submittedName>
</protein>
<dbReference type="InterPro" id="IPR011606">
    <property type="entry name" value="Brnchd-chn_aa_trnsp_permease"/>
</dbReference>
<sequence>MLPAALGAVPLGLAFGVLVTHTGLAWWWGTVFASVVFAGSFEFLLLGLVMAVAPLSQIAVTAFLVNFRHVFYALSFPLHRVRGAGAKVYSTFALTDEAWALTASPEARGWSRGRILAIQGGFHVVWVASVTAGGLVGNLVPEGVHGLGFALTALFLVLGIDAYRVRRKLPAPIAAVVCAVVSGAVFGEGMLVGAMGLFTGYLVVTFLVERRRGQRGGQRGGRRA</sequence>
<name>A0A290Z4P7_9PSEU</name>
<dbReference type="AlphaFoldDB" id="A0A290Z4P7"/>
<gene>
    <name evidence="9" type="ORF">CNX65_12130</name>
</gene>
<evidence type="ECO:0000256" key="4">
    <source>
        <dbReference type="ARBA" id="ARBA00022475"/>
    </source>
</evidence>
<evidence type="ECO:0000313" key="10">
    <source>
        <dbReference type="Proteomes" id="UP000218505"/>
    </source>
</evidence>
<proteinExistence type="inferred from homology"/>
<evidence type="ECO:0000256" key="3">
    <source>
        <dbReference type="ARBA" id="ARBA00022448"/>
    </source>
</evidence>
<feature type="transmembrane region" description="Helical" evidence="8">
    <location>
        <begin position="192"/>
        <end position="209"/>
    </location>
</feature>
<dbReference type="RefSeq" id="WP_096492878.1">
    <property type="nucleotide sequence ID" value="NZ_CP023445.1"/>
</dbReference>
<keyword evidence="10" id="KW-1185">Reference proteome</keyword>
<reference evidence="9" key="1">
    <citation type="submission" date="2017-09" db="EMBL/GenBank/DDBJ databases">
        <title>Complete Genome Sequence of ansamitocin-producing Bacterium Actinosynnema pretiosum X47.</title>
        <authorList>
            <person name="Cao G."/>
            <person name="Zong G."/>
            <person name="Zhong C."/>
            <person name="Fu J."/>
        </authorList>
    </citation>
    <scope>NUCLEOTIDE SEQUENCE [LARGE SCALE GENOMIC DNA]</scope>
    <source>
        <strain evidence="9">X47</strain>
    </source>
</reference>
<evidence type="ECO:0000256" key="2">
    <source>
        <dbReference type="ARBA" id="ARBA00010735"/>
    </source>
</evidence>